<name>A0A1C6T0I6_9ACTN</name>
<evidence type="ECO:0000313" key="2">
    <source>
        <dbReference type="Proteomes" id="UP000198959"/>
    </source>
</evidence>
<evidence type="ECO:0000313" key="1">
    <source>
        <dbReference type="EMBL" id="SCL35179.1"/>
    </source>
</evidence>
<accession>A0A1C6T0I6</accession>
<proteinExistence type="predicted"/>
<sequence>MLVRCVRIIDAFGDLVDTYPGMTVGRSYPVLEISYWADAYYVRVVDDEGTDSIWSPEMFETVDGRIPTCWSVALDSDGSLRLAPRPWLRQGFWTDQFSEEPAALAEYEQGRAAVLADLTAD</sequence>
<protein>
    <submittedName>
        <fullName evidence="1">Uncharacterized protein</fullName>
    </submittedName>
</protein>
<keyword evidence="2" id="KW-1185">Reference proteome</keyword>
<gene>
    <name evidence="1" type="ORF">GA0074692_4025</name>
</gene>
<dbReference type="Proteomes" id="UP000198959">
    <property type="component" value="Unassembled WGS sequence"/>
</dbReference>
<dbReference type="EMBL" id="FMHW01000002">
    <property type="protein sequence ID" value="SCL35179.1"/>
    <property type="molecule type" value="Genomic_DNA"/>
</dbReference>
<dbReference type="STRING" id="145854.GA0074692_4025"/>
<organism evidence="1 2">
    <name type="scientific">Micromonospora pallida</name>
    <dbReference type="NCBI Taxonomy" id="145854"/>
    <lineage>
        <taxon>Bacteria</taxon>
        <taxon>Bacillati</taxon>
        <taxon>Actinomycetota</taxon>
        <taxon>Actinomycetes</taxon>
        <taxon>Micromonosporales</taxon>
        <taxon>Micromonosporaceae</taxon>
        <taxon>Micromonospora</taxon>
    </lineage>
</organism>
<reference evidence="2" key="1">
    <citation type="submission" date="2016-06" db="EMBL/GenBank/DDBJ databases">
        <authorList>
            <person name="Varghese N."/>
            <person name="Submissions Spin"/>
        </authorList>
    </citation>
    <scope>NUCLEOTIDE SEQUENCE [LARGE SCALE GENOMIC DNA]</scope>
    <source>
        <strain evidence="2">DSM 43817</strain>
    </source>
</reference>
<dbReference type="AlphaFoldDB" id="A0A1C6T0I6"/>